<gene>
    <name evidence="2" type="ORF">UA18_04311</name>
</gene>
<keyword evidence="1" id="KW-1133">Transmembrane helix</keyword>
<proteinExistence type="predicted"/>
<comment type="caution">
    <text evidence="2">The sequence shown here is derived from an EMBL/GenBank/DDBJ whole genome shotgun (WGS) entry which is preliminary data.</text>
</comment>
<reference evidence="2 3" key="1">
    <citation type="submission" date="2016-04" db="EMBL/GenBank/DDBJ databases">
        <authorList>
            <person name="Peeters C."/>
        </authorList>
    </citation>
    <scope>NUCLEOTIDE SEQUENCE [LARGE SCALE GENOMIC DNA]</scope>
    <source>
        <strain evidence="2">LMG 29311</strain>
    </source>
</reference>
<feature type="transmembrane region" description="Helical" evidence="1">
    <location>
        <begin position="79"/>
        <end position="97"/>
    </location>
</feature>
<evidence type="ECO:0008006" key="4">
    <source>
        <dbReference type="Google" id="ProtNLM"/>
    </source>
</evidence>
<dbReference type="EMBL" id="FKJW01000005">
    <property type="protein sequence ID" value="SAJ99643.1"/>
    <property type="molecule type" value="Genomic_DNA"/>
</dbReference>
<name>A0ABD7LAP3_9BURK</name>
<keyword evidence="1" id="KW-0812">Transmembrane</keyword>
<protein>
    <recommendedName>
        <fullName evidence="4">DUF1579 domain-containing protein</fullName>
    </recommendedName>
</protein>
<keyword evidence="1" id="KW-0472">Membrane</keyword>
<sequence length="219" mass="25131">MLPAQPIRTRLPRCWAWLLCWFCVKSMDPSHKRPLEPKPTIHLNSSRRIQPKYRFSSTARLAMPFDRIHSLYLKMNKKIKLSVIIATIFALLGYVSTTIDFVDKIRSVFAETTTAPQFIGRWTTRWEYNPVGNVRLGFRGTSEYFDNGRYNTSGIMTVVADNSASETVQVEYLASWAGTWSVADKGMTTTMDQMKTTPSTIAFWEKTVFSQRDHAGSRK</sequence>
<evidence type="ECO:0000313" key="2">
    <source>
        <dbReference type="EMBL" id="SAJ99643.1"/>
    </source>
</evidence>
<evidence type="ECO:0000313" key="3">
    <source>
        <dbReference type="Proteomes" id="UP000196218"/>
    </source>
</evidence>
<dbReference type="AlphaFoldDB" id="A0ABD7LAP3"/>
<accession>A0ABD7LAP3</accession>
<organism evidence="2 3">
    <name type="scientific">Burkholderia multivorans</name>
    <dbReference type="NCBI Taxonomy" id="87883"/>
    <lineage>
        <taxon>Bacteria</taxon>
        <taxon>Pseudomonadati</taxon>
        <taxon>Pseudomonadota</taxon>
        <taxon>Betaproteobacteria</taxon>
        <taxon>Burkholderiales</taxon>
        <taxon>Burkholderiaceae</taxon>
        <taxon>Burkholderia</taxon>
        <taxon>Burkholderia cepacia complex</taxon>
    </lineage>
</organism>
<evidence type="ECO:0000256" key="1">
    <source>
        <dbReference type="SAM" id="Phobius"/>
    </source>
</evidence>
<dbReference type="Proteomes" id="UP000196218">
    <property type="component" value="Unassembled WGS sequence"/>
</dbReference>